<dbReference type="Pfam" id="PF03755">
    <property type="entry name" value="YicC-like_N"/>
    <property type="match status" value="1"/>
</dbReference>
<dbReference type="STRING" id="546269.HMPREF0389_00061"/>
<dbReference type="InterPro" id="IPR005229">
    <property type="entry name" value="YicC/YloC-like"/>
</dbReference>
<dbReference type="Pfam" id="PF08340">
    <property type="entry name" value="YicC-like_C"/>
    <property type="match status" value="1"/>
</dbReference>
<dbReference type="PANTHER" id="PTHR30636:SF3">
    <property type="entry name" value="UPF0701 PROTEIN YICC"/>
    <property type="match status" value="1"/>
</dbReference>
<keyword evidence="9" id="KW-1185">Reference proteome</keyword>
<evidence type="ECO:0000259" key="6">
    <source>
        <dbReference type="Pfam" id="PF03755"/>
    </source>
</evidence>
<feature type="domain" description="Endoribonuclease YicC-like N-terminal" evidence="6">
    <location>
        <begin position="2"/>
        <end position="155"/>
    </location>
</feature>
<evidence type="ECO:0000256" key="1">
    <source>
        <dbReference type="ARBA" id="ARBA00001968"/>
    </source>
</evidence>
<comment type="cofactor">
    <cofactor evidence="1">
        <name>a divalent metal cation</name>
        <dbReference type="ChEBI" id="CHEBI:60240"/>
    </cofactor>
</comment>
<sequence>MFSMTGYGRATAENTLCSITIEMKSINNRYLDIYVRMPRQIMRLEEKVKDMIKQEIQRGKLDVFVTLILKDGVDKKLTLNRRLAEEYITIAREVENRFSLSGGIRTMDLLKFPDVIAVAENEFDEQEILELLNTATRQAVSEMVEMRKKEGQALSKDISARCKILSENILHIESFADTLEEEYQEKLMEKMTVLLQKMSQNIDEQRIIQEAAILADRSSITEEIIRFKSHIAQLLDSLEKSEPIGRKLDFIIQEMNREVNTIGSKSDKINILDKVVMLKSELEKIREQVQNIE</sequence>
<dbReference type="KEGG" id="faa:HMPREF0389_00061"/>
<dbReference type="GO" id="GO:0016787">
    <property type="term" value="F:hydrolase activity"/>
    <property type="evidence" value="ECO:0007669"/>
    <property type="project" value="UniProtKB-KW"/>
</dbReference>
<dbReference type="PANTHER" id="PTHR30636">
    <property type="entry name" value="UPF0701 PROTEIN YICC"/>
    <property type="match status" value="1"/>
</dbReference>
<dbReference type="PATRIC" id="fig|546269.5.peg.602"/>
<dbReference type="InterPro" id="IPR013551">
    <property type="entry name" value="YicC-like_C"/>
</dbReference>
<evidence type="ECO:0000256" key="4">
    <source>
        <dbReference type="ARBA" id="ARBA00022801"/>
    </source>
</evidence>
<evidence type="ECO:0000313" key="8">
    <source>
        <dbReference type="EMBL" id="EFE28148.1"/>
    </source>
</evidence>
<dbReference type="Proteomes" id="UP000007468">
    <property type="component" value="Chromosome"/>
</dbReference>
<proteinExistence type="inferred from homology"/>
<evidence type="ECO:0000313" key="9">
    <source>
        <dbReference type="Proteomes" id="UP000007468"/>
    </source>
</evidence>
<dbReference type="InterPro" id="IPR013527">
    <property type="entry name" value="YicC-like_N"/>
</dbReference>
<evidence type="ECO:0000259" key="7">
    <source>
        <dbReference type="Pfam" id="PF08340"/>
    </source>
</evidence>
<dbReference type="GO" id="GO:0004521">
    <property type="term" value="F:RNA endonuclease activity"/>
    <property type="evidence" value="ECO:0007669"/>
    <property type="project" value="InterPro"/>
</dbReference>
<keyword evidence="2" id="KW-0540">Nuclease</keyword>
<keyword evidence="4" id="KW-0378">Hydrolase</keyword>
<keyword evidence="3" id="KW-0255">Endonuclease</keyword>
<dbReference type="AlphaFoldDB" id="D6GR57"/>
<comment type="similarity">
    <text evidence="5">Belongs to the YicC/YloC family.</text>
</comment>
<evidence type="ECO:0000256" key="5">
    <source>
        <dbReference type="ARBA" id="ARBA00035648"/>
    </source>
</evidence>
<name>D6GR57_FILAD</name>
<reference evidence="9" key="1">
    <citation type="submission" date="2010-12" db="EMBL/GenBank/DDBJ databases">
        <title>The genome sequence of Filifactor alocis strain ATCC 35896.</title>
        <authorList>
            <consortium name="The Broad Institute Genome Sequencing Platform"/>
            <person name="Ward D."/>
            <person name="Earl A."/>
            <person name="Feldgarden M."/>
            <person name="Young S.K."/>
            <person name="Gargeya S."/>
            <person name="Zeng Q."/>
            <person name="Alvarado L."/>
            <person name="Berlin A."/>
            <person name="Bochicchio J."/>
            <person name="Chapman S.B."/>
            <person name="Chen Z."/>
            <person name="Freedman E."/>
            <person name="Gellesch M."/>
            <person name="Goldberg J."/>
            <person name="Griggs A."/>
            <person name="Gujja S."/>
            <person name="Heilman E."/>
            <person name="Heiman D."/>
            <person name="Howarth C."/>
            <person name="Mehta T."/>
            <person name="Neiman D."/>
            <person name="Pearson M."/>
            <person name="Roberts A."/>
            <person name="Saif S."/>
            <person name="Shea T."/>
            <person name="Shenoy N."/>
            <person name="Sisk P."/>
            <person name="Stolte C."/>
            <person name="Sykes S."/>
            <person name="White J."/>
            <person name="Yandava C."/>
            <person name="Izard J."/>
            <person name="Blanton J.M."/>
            <person name="Baranova O.V."/>
            <person name="Tanner A.C."/>
            <person name="Dewhirst F.E."/>
            <person name="Haas B."/>
            <person name="Nusbaum C."/>
            <person name="Birren B."/>
        </authorList>
    </citation>
    <scope>NUCLEOTIDE SEQUENCE [LARGE SCALE GENOMIC DNA]</scope>
    <source>
        <strain evidence="9">ATCC 35896 / D40 B5</strain>
    </source>
</reference>
<accession>D6GR57</accession>
<dbReference type="OrthoDB" id="9771229at2"/>
<evidence type="ECO:0000256" key="3">
    <source>
        <dbReference type="ARBA" id="ARBA00022759"/>
    </source>
</evidence>
<dbReference type="eggNOG" id="COG1561">
    <property type="taxonomic scope" value="Bacteria"/>
</dbReference>
<feature type="domain" description="Endoribonuclease YicC-like C-terminal" evidence="7">
    <location>
        <begin position="172"/>
        <end position="293"/>
    </location>
</feature>
<dbReference type="NCBIfam" id="TIGR00255">
    <property type="entry name" value="YicC/YloC family endoribonuclease"/>
    <property type="match status" value="1"/>
</dbReference>
<evidence type="ECO:0000256" key="2">
    <source>
        <dbReference type="ARBA" id="ARBA00022722"/>
    </source>
</evidence>
<protein>
    <submittedName>
        <fullName evidence="8">TIGR00255 family protein</fullName>
    </submittedName>
</protein>
<dbReference type="RefSeq" id="WP_014262230.1">
    <property type="nucleotide sequence ID" value="NC_016630.1"/>
</dbReference>
<dbReference type="EMBL" id="CP002390">
    <property type="protein sequence ID" value="EFE28148.1"/>
    <property type="molecule type" value="Genomic_DNA"/>
</dbReference>
<organism evidence="8 9">
    <name type="scientific">Filifactor alocis (strain ATCC 35896 / CCUG 47790 / D40 B5)</name>
    <name type="common">Fusobacterium alocis</name>
    <dbReference type="NCBI Taxonomy" id="546269"/>
    <lineage>
        <taxon>Bacteria</taxon>
        <taxon>Bacillati</taxon>
        <taxon>Bacillota</taxon>
        <taxon>Clostridia</taxon>
        <taxon>Peptostreptococcales</taxon>
        <taxon>Filifactoraceae</taxon>
        <taxon>Filifactor</taxon>
    </lineage>
</organism>
<gene>
    <name evidence="8" type="ordered locus">HMPREF0389_00061</name>
</gene>